<evidence type="ECO:0000259" key="1">
    <source>
        <dbReference type="Pfam" id="PF18174"/>
    </source>
</evidence>
<feature type="domain" description="CCDC81-like prokaryotic HU" evidence="1">
    <location>
        <begin position="2"/>
        <end position="53"/>
    </location>
</feature>
<dbReference type="AlphaFoldDB" id="A0A2S8A729"/>
<dbReference type="Proteomes" id="UP000238042">
    <property type="component" value="Unassembled WGS sequence"/>
</dbReference>
<keyword evidence="3" id="KW-1185">Reference proteome</keyword>
<evidence type="ECO:0000313" key="2">
    <source>
        <dbReference type="EMBL" id="PQL90363.1"/>
    </source>
</evidence>
<proteinExistence type="predicted"/>
<comment type="caution">
    <text evidence="2">The sequence shown here is derived from an EMBL/GenBank/DDBJ whole genome shotgun (WGS) entry which is preliminary data.</text>
</comment>
<evidence type="ECO:0000313" key="3">
    <source>
        <dbReference type="Proteomes" id="UP000238042"/>
    </source>
</evidence>
<accession>A0A2S8A729</accession>
<protein>
    <recommendedName>
        <fullName evidence="1">CCDC81-like prokaryotic HU domain-containing protein</fullName>
    </recommendedName>
</protein>
<dbReference type="Pfam" id="PF18174">
    <property type="entry name" value="HU-CCDC81_bac_1"/>
    <property type="match status" value="1"/>
</dbReference>
<name>A0A2S8A729_9FLAO</name>
<gene>
    <name evidence="2" type="ORF">C4S77_10720</name>
</gene>
<dbReference type="RefSeq" id="WP_105247549.1">
    <property type="nucleotide sequence ID" value="NZ_PSZM01000046.1"/>
</dbReference>
<dbReference type="EMBL" id="PSZM01000046">
    <property type="protein sequence ID" value="PQL90363.1"/>
    <property type="molecule type" value="Genomic_DNA"/>
</dbReference>
<reference evidence="2 3" key="1">
    <citation type="submission" date="2018-02" db="EMBL/GenBank/DDBJ databases">
        <title>Genome sequences of Apibacter spp., gut symbionts of Asian honey bees.</title>
        <authorList>
            <person name="Kwong W.K."/>
            <person name="Steele M.I."/>
            <person name="Moran N.A."/>
        </authorList>
    </citation>
    <scope>NUCLEOTIDE SEQUENCE [LARGE SCALE GENOMIC DNA]</scope>
    <source>
        <strain evidence="3">wkB301</strain>
    </source>
</reference>
<dbReference type="InterPro" id="IPR040495">
    <property type="entry name" value="HU-CCDC81_bac_1"/>
</dbReference>
<sequence>MNLISHIIQILENEHVITLPSLGKFQLTFNSVTIDDTTKKIFPPYYSIVFSQQYDIKNETIFKKISSLESIEENQVREEYGLILSQWKDILKDKKQLFLECFGVFTSDKEKISFKMFENCIVNFKNFGLPVI</sequence>
<dbReference type="OrthoDB" id="653949at2"/>
<organism evidence="2 3">
    <name type="scientific">Apibacter adventoris</name>
    <dbReference type="NCBI Taxonomy" id="1679466"/>
    <lineage>
        <taxon>Bacteria</taxon>
        <taxon>Pseudomonadati</taxon>
        <taxon>Bacteroidota</taxon>
        <taxon>Flavobacteriia</taxon>
        <taxon>Flavobacteriales</taxon>
        <taxon>Weeksellaceae</taxon>
        <taxon>Apibacter</taxon>
    </lineage>
</organism>